<feature type="chain" id="PRO_5016085979" description="Spore-associated protein A" evidence="1">
    <location>
        <begin position="28"/>
        <end position="113"/>
    </location>
</feature>
<keyword evidence="3" id="KW-1185">Reference proteome</keyword>
<protein>
    <recommendedName>
        <fullName evidence="4">Spore-associated protein A</fullName>
    </recommendedName>
</protein>
<gene>
    <name evidence="2" type="ORF">C7C46_03700</name>
</gene>
<dbReference type="Pfam" id="PF03995">
    <property type="entry name" value="Inhibitor_I36"/>
    <property type="match status" value="1"/>
</dbReference>
<dbReference type="AlphaFoldDB" id="A0A2V4NM99"/>
<dbReference type="RefSeq" id="WP_110665621.1">
    <property type="nucleotide sequence ID" value="NZ_PYBW01000012.1"/>
</dbReference>
<feature type="signal peptide" evidence="1">
    <location>
        <begin position="1"/>
        <end position="27"/>
    </location>
</feature>
<evidence type="ECO:0000313" key="2">
    <source>
        <dbReference type="EMBL" id="PYC87634.1"/>
    </source>
</evidence>
<evidence type="ECO:0008006" key="4">
    <source>
        <dbReference type="Google" id="ProtNLM"/>
    </source>
</evidence>
<evidence type="ECO:0000313" key="3">
    <source>
        <dbReference type="Proteomes" id="UP000248039"/>
    </source>
</evidence>
<organism evidence="2 3">
    <name type="scientific">Streptomyces tateyamensis</name>
    <dbReference type="NCBI Taxonomy" id="565073"/>
    <lineage>
        <taxon>Bacteria</taxon>
        <taxon>Bacillati</taxon>
        <taxon>Actinomycetota</taxon>
        <taxon>Actinomycetes</taxon>
        <taxon>Kitasatosporales</taxon>
        <taxon>Streptomycetaceae</taxon>
        <taxon>Streptomyces</taxon>
    </lineage>
</organism>
<reference evidence="2 3" key="1">
    <citation type="submission" date="2018-03" db="EMBL/GenBank/DDBJ databases">
        <title>Bioinformatic expansion and discovery of thiopeptide antibiotics.</title>
        <authorList>
            <person name="Schwalen C.J."/>
            <person name="Hudson G.A."/>
            <person name="Mitchell D.A."/>
        </authorList>
    </citation>
    <scope>NUCLEOTIDE SEQUENCE [LARGE SCALE GENOMIC DNA]</scope>
    <source>
        <strain evidence="2 3">ATCC 21389</strain>
    </source>
</reference>
<keyword evidence="1" id="KW-0732">Signal</keyword>
<dbReference type="Proteomes" id="UP000248039">
    <property type="component" value="Unassembled WGS sequence"/>
</dbReference>
<evidence type="ECO:0000256" key="1">
    <source>
        <dbReference type="SAM" id="SignalP"/>
    </source>
</evidence>
<proteinExistence type="predicted"/>
<accession>A0A2V4NM99</accession>
<comment type="caution">
    <text evidence="2">The sequence shown here is derived from an EMBL/GenBank/DDBJ whole genome shotgun (WGS) entry which is preliminary data.</text>
</comment>
<name>A0A2V4NM99_9ACTN</name>
<dbReference type="EMBL" id="PYBW01000012">
    <property type="protein sequence ID" value="PYC87634.1"/>
    <property type="molecule type" value="Genomic_DNA"/>
</dbReference>
<sequence length="113" mass="11035">MRIKHALALGLAGAAVATLGAAGTAGAATGNSVTLYEGTGFTGPSVVVTSSMFNDCTLHYSDGTPVSAIGSVYNGGPTGATLYTGVGYQGAARTIAPFSGYSGKLSCGSIAFF</sequence>
<dbReference type="Gene3D" id="2.60.20.10">
    <property type="entry name" value="Crystallins"/>
    <property type="match status" value="1"/>
</dbReference>